<proteinExistence type="predicted"/>
<sequence>MLYRFVKILMRTALGMFYRHTLVKNIQQIPASGPAMLIANHPSSLMDAALLGIVLKRPVHFFARGDIFAHPIINRILAALHMHPVHHHEAGRHTLGANDQTIDAAIRLLQEGKLVLFFPEGVSHIDYHLWPFKKGAFRIALQALAQKTDMPLPVIPIGFNYSHPTRLFSTVWINIGQPIPANDYLDEYREQPASAIRLLTTRAFHGVKDIVVQSGKNEASQLFEVLDIWRHSLAAANLPPGERIEMEMAIAQAQPKWQGEISPLLHQYRELLAAAHSSDQAVAAAEFPKLSKTPMVMGFPAALIGWLLNALPLLTARWITDKKVRRIDFYSWILVAASALLYLAWITLLAIASFLLLPAWKALALLFITLATGQYCWNYFGFYQDWKQQQLAKKLPANTLRSLQAIRKSIINGMSSSR</sequence>
<dbReference type="InterPro" id="IPR002123">
    <property type="entry name" value="Plipid/glycerol_acylTrfase"/>
</dbReference>
<organism evidence="3 4">
    <name type="scientific">Flavihumibacter stibioxidans</name>
    <dbReference type="NCBI Taxonomy" id="1834163"/>
    <lineage>
        <taxon>Bacteria</taxon>
        <taxon>Pseudomonadati</taxon>
        <taxon>Bacteroidota</taxon>
        <taxon>Chitinophagia</taxon>
        <taxon>Chitinophagales</taxon>
        <taxon>Chitinophagaceae</taxon>
        <taxon>Flavihumibacter</taxon>
    </lineage>
</organism>
<dbReference type="Proteomes" id="UP000765802">
    <property type="component" value="Unassembled WGS sequence"/>
</dbReference>
<evidence type="ECO:0000256" key="1">
    <source>
        <dbReference type="SAM" id="Phobius"/>
    </source>
</evidence>
<keyword evidence="1" id="KW-0472">Membrane</keyword>
<feature type="transmembrane region" description="Helical" evidence="1">
    <location>
        <begin position="362"/>
        <end position="380"/>
    </location>
</feature>
<comment type="caution">
    <text evidence="3">The sequence shown here is derived from an EMBL/GenBank/DDBJ whole genome shotgun (WGS) entry which is preliminary data.</text>
</comment>
<dbReference type="InterPro" id="IPR052744">
    <property type="entry name" value="GPAT/DAPAT"/>
</dbReference>
<evidence type="ECO:0000313" key="4">
    <source>
        <dbReference type="Proteomes" id="UP000765802"/>
    </source>
</evidence>
<reference evidence="3 4" key="1">
    <citation type="submission" date="2016-07" db="EMBL/GenBank/DDBJ databases">
        <title>Genome analysis of Flavihumibacter stibioxidans YS-17.</title>
        <authorList>
            <person name="Shi K."/>
            <person name="Han Y."/>
            <person name="Wang G."/>
        </authorList>
    </citation>
    <scope>NUCLEOTIDE SEQUENCE [LARGE SCALE GENOMIC DNA]</scope>
    <source>
        <strain evidence="3 4">YS-17</strain>
    </source>
</reference>
<evidence type="ECO:0000313" key="3">
    <source>
        <dbReference type="EMBL" id="MBC6491100.1"/>
    </source>
</evidence>
<dbReference type="Pfam" id="PF01553">
    <property type="entry name" value="Acyltransferase"/>
    <property type="match status" value="1"/>
</dbReference>
<dbReference type="PANTHER" id="PTHR31605:SF0">
    <property type="entry name" value="GLYCEROL-3-PHOSPHATE O-ACYLTRANSFERASE 1"/>
    <property type="match status" value="1"/>
</dbReference>
<dbReference type="PANTHER" id="PTHR31605">
    <property type="entry name" value="GLYCEROL-3-PHOSPHATE O-ACYLTRANSFERASE 1"/>
    <property type="match status" value="1"/>
</dbReference>
<feature type="domain" description="Phospholipid/glycerol acyltransferase" evidence="2">
    <location>
        <begin position="35"/>
        <end position="162"/>
    </location>
</feature>
<accession>A0ABR7M7V2</accession>
<dbReference type="SUPFAM" id="SSF69593">
    <property type="entry name" value="Glycerol-3-phosphate (1)-acyltransferase"/>
    <property type="match status" value="1"/>
</dbReference>
<keyword evidence="1" id="KW-1133">Transmembrane helix</keyword>
<dbReference type="SMART" id="SM00563">
    <property type="entry name" value="PlsC"/>
    <property type="match status" value="1"/>
</dbReference>
<feature type="transmembrane region" description="Helical" evidence="1">
    <location>
        <begin position="297"/>
        <end position="320"/>
    </location>
</feature>
<gene>
    <name evidence="3" type="ORF">BC349_08660</name>
</gene>
<keyword evidence="4" id="KW-1185">Reference proteome</keyword>
<evidence type="ECO:0000259" key="2">
    <source>
        <dbReference type="SMART" id="SM00563"/>
    </source>
</evidence>
<dbReference type="EMBL" id="MBUA01000012">
    <property type="protein sequence ID" value="MBC6491100.1"/>
    <property type="molecule type" value="Genomic_DNA"/>
</dbReference>
<name>A0ABR7M7V2_9BACT</name>
<dbReference type="RefSeq" id="WP_187256425.1">
    <property type="nucleotide sequence ID" value="NZ_JBHULF010000014.1"/>
</dbReference>
<keyword evidence="1" id="KW-0812">Transmembrane</keyword>
<feature type="transmembrane region" description="Helical" evidence="1">
    <location>
        <begin position="332"/>
        <end position="356"/>
    </location>
</feature>
<protein>
    <recommendedName>
        <fullName evidence="2">Phospholipid/glycerol acyltransferase domain-containing protein</fullName>
    </recommendedName>
</protein>